<reference evidence="3" key="1">
    <citation type="submission" date="2024-06" db="EMBL/GenBank/DDBJ databases">
        <title>Multi-omics analyses provide insights into the biosynthesis of the anticancer antibiotic pleurotin in Hohenbuehelia grisea.</title>
        <authorList>
            <person name="Weaver J.A."/>
            <person name="Alberti F."/>
        </authorList>
    </citation>
    <scope>NUCLEOTIDE SEQUENCE [LARGE SCALE GENOMIC DNA]</scope>
    <source>
        <strain evidence="3">T-177</strain>
    </source>
</reference>
<dbReference type="Proteomes" id="UP001556367">
    <property type="component" value="Unassembled WGS sequence"/>
</dbReference>
<dbReference type="EMBL" id="JASNQZ010000008">
    <property type="protein sequence ID" value="KAL0953209.1"/>
    <property type="molecule type" value="Genomic_DNA"/>
</dbReference>
<protein>
    <recommendedName>
        <fullName evidence="4">Secreted protein</fullName>
    </recommendedName>
</protein>
<sequence length="155" mass="16988">MYGFLLWGFRLVGCGFDFQSTGVAIERHPAIQVVGLSWSLPAEYCALFRSSTHPTRTRYRIGSGSFSAHSRLSPINFIPDSVTNFPHIPTAITECLGAAVCFVGALKRIHTHDTQFSGSTHLPPPLPYTSASCPERQPRRFALTVLADGPVMKPI</sequence>
<gene>
    <name evidence="2" type="ORF">HGRIS_004464</name>
</gene>
<accession>A0ABR3JBY2</accession>
<evidence type="ECO:0000313" key="2">
    <source>
        <dbReference type="EMBL" id="KAL0953209.1"/>
    </source>
</evidence>
<keyword evidence="1" id="KW-0732">Signal</keyword>
<evidence type="ECO:0000256" key="1">
    <source>
        <dbReference type="SAM" id="SignalP"/>
    </source>
</evidence>
<evidence type="ECO:0000313" key="3">
    <source>
        <dbReference type="Proteomes" id="UP001556367"/>
    </source>
</evidence>
<comment type="caution">
    <text evidence="2">The sequence shown here is derived from an EMBL/GenBank/DDBJ whole genome shotgun (WGS) entry which is preliminary data.</text>
</comment>
<feature type="signal peptide" evidence="1">
    <location>
        <begin position="1"/>
        <end position="15"/>
    </location>
</feature>
<feature type="chain" id="PRO_5047325622" description="Secreted protein" evidence="1">
    <location>
        <begin position="16"/>
        <end position="155"/>
    </location>
</feature>
<evidence type="ECO:0008006" key="4">
    <source>
        <dbReference type="Google" id="ProtNLM"/>
    </source>
</evidence>
<keyword evidence="3" id="KW-1185">Reference proteome</keyword>
<name>A0ABR3JBY2_9AGAR</name>
<organism evidence="2 3">
    <name type="scientific">Hohenbuehelia grisea</name>
    <dbReference type="NCBI Taxonomy" id="104357"/>
    <lineage>
        <taxon>Eukaryota</taxon>
        <taxon>Fungi</taxon>
        <taxon>Dikarya</taxon>
        <taxon>Basidiomycota</taxon>
        <taxon>Agaricomycotina</taxon>
        <taxon>Agaricomycetes</taxon>
        <taxon>Agaricomycetidae</taxon>
        <taxon>Agaricales</taxon>
        <taxon>Pleurotineae</taxon>
        <taxon>Pleurotaceae</taxon>
        <taxon>Hohenbuehelia</taxon>
    </lineage>
</organism>
<proteinExistence type="predicted"/>